<feature type="chain" id="PRO_5011011464" description="Dipeptidase" evidence="2">
    <location>
        <begin position="22"/>
        <end position="564"/>
    </location>
</feature>
<dbReference type="RefSeq" id="WP_055210433.1">
    <property type="nucleotide sequence ID" value="NZ_AP031440.1"/>
</dbReference>
<dbReference type="Proteomes" id="UP000195772">
    <property type="component" value="Unassembled WGS sequence"/>
</dbReference>
<dbReference type="InterPro" id="IPR005322">
    <property type="entry name" value="Peptidase_C69"/>
</dbReference>
<name>A0A1Y3R2A2_9BACT</name>
<dbReference type="GO" id="GO:0070004">
    <property type="term" value="F:cysteine-type exopeptidase activity"/>
    <property type="evidence" value="ECO:0007669"/>
    <property type="project" value="InterPro"/>
</dbReference>
<dbReference type="Pfam" id="PF03577">
    <property type="entry name" value="Peptidase_C69"/>
    <property type="match status" value="1"/>
</dbReference>
<organism evidence="3 4">
    <name type="scientific">Alistipes onderdonkii</name>
    <dbReference type="NCBI Taxonomy" id="328813"/>
    <lineage>
        <taxon>Bacteria</taxon>
        <taxon>Pseudomonadati</taxon>
        <taxon>Bacteroidota</taxon>
        <taxon>Bacteroidia</taxon>
        <taxon>Bacteroidales</taxon>
        <taxon>Rikenellaceae</taxon>
        <taxon>Alistipes</taxon>
    </lineage>
</organism>
<keyword evidence="2" id="KW-0732">Signal</keyword>
<dbReference type="PANTHER" id="PTHR12994">
    <property type="entry name" value="SECERNIN"/>
    <property type="match status" value="1"/>
</dbReference>
<comment type="caution">
    <text evidence="3">The sequence shown here is derived from an EMBL/GenBank/DDBJ whole genome shotgun (WGS) entry which is preliminary data.</text>
</comment>
<comment type="catalytic activity">
    <reaction evidence="1">
        <text>an L-aminoacyl-L-amino acid + H2O = 2 an L-alpha-amino acid</text>
        <dbReference type="Rhea" id="RHEA:48940"/>
        <dbReference type="ChEBI" id="CHEBI:15377"/>
        <dbReference type="ChEBI" id="CHEBI:59869"/>
        <dbReference type="ChEBI" id="CHEBI:77460"/>
    </reaction>
</comment>
<dbReference type="OrthoDB" id="1109933at2"/>
<dbReference type="PANTHER" id="PTHR12994:SF17">
    <property type="entry name" value="LD30995P"/>
    <property type="match status" value="1"/>
</dbReference>
<dbReference type="eggNOG" id="COG4690">
    <property type="taxonomic scope" value="Bacteria"/>
</dbReference>
<evidence type="ECO:0000313" key="4">
    <source>
        <dbReference type="Proteomes" id="UP000195772"/>
    </source>
</evidence>
<gene>
    <name evidence="3" type="ORF">B5G41_04590</name>
</gene>
<dbReference type="EC" id="3.4.-.-" evidence="1"/>
<dbReference type="GO" id="GO:0006508">
    <property type="term" value="P:proteolysis"/>
    <property type="evidence" value="ECO:0007669"/>
    <property type="project" value="UniProtKB-KW"/>
</dbReference>
<protein>
    <recommendedName>
        <fullName evidence="1">Dipeptidase</fullName>
        <ecNumber evidence="1">3.4.-.-</ecNumber>
    </recommendedName>
</protein>
<dbReference type="GO" id="GO:0016805">
    <property type="term" value="F:dipeptidase activity"/>
    <property type="evidence" value="ECO:0007669"/>
    <property type="project" value="UniProtKB-KW"/>
</dbReference>
<keyword evidence="1" id="KW-0645">Protease</keyword>
<dbReference type="Gene3D" id="3.60.60.10">
    <property type="entry name" value="Penicillin V Acylase, Chain A"/>
    <property type="match status" value="1"/>
</dbReference>
<feature type="signal peptide" evidence="2">
    <location>
        <begin position="1"/>
        <end position="21"/>
    </location>
</feature>
<dbReference type="EMBL" id="NFHB01000003">
    <property type="protein sequence ID" value="OUN03749.1"/>
    <property type="molecule type" value="Genomic_DNA"/>
</dbReference>
<evidence type="ECO:0000256" key="2">
    <source>
        <dbReference type="SAM" id="SignalP"/>
    </source>
</evidence>
<evidence type="ECO:0000313" key="3">
    <source>
        <dbReference type="EMBL" id="OUN03749.1"/>
    </source>
</evidence>
<sequence length="564" mass="62508">MRKLQYCLAAAALFAYGAAAACTNFIVTKGASTDGSAMVSYAADSHALYGALYHTPGGKFRAGAMLPVYEWDTGRYLTDIPQAGETYSTVGNMNEHSLIIGETTYGGRPELEDSTGLIDYGSLIYITLQRAKTAREAILTIAELANTYGYASSGESFSIVDPEEAWIMELIGKGYKDDGKGGNARKGIVWVARRIPDGYVSAHANQARITTFPKDDPENCLYSPDVVAFAREMGYYDGTDEDFSFCEAYAPADFGALRGCEARVWAFFRTVADGMDKYVDYAMGHNAENRMPLWVKPRTKVSPKVVFDCMRDHYEGTPMDMTTDIGAGGSACPYRWRPMYFEVDGVEYCNERATATQQTGFWFVAQARPDVPDNMGILWFGVDDAATSCLTPIYCCTQGVPECLSEGNGSMLEYSPTSAFWLFNRVSNFAYMRYDMIAGDIRKVVDKWENEALRLVRDVDAEAMTLSPKARGKFLSEFSIATAQQLFDRWSKLDKYLLVKYMDGNVKSEHAGVLEYLDGKGGPAHFVDNGNGKQIPDKIQFPGYGEKWKRAVAKDNGEILKVIK</sequence>
<dbReference type="PROSITE" id="PS51257">
    <property type="entry name" value="PROKAR_LIPOPROTEIN"/>
    <property type="match status" value="1"/>
</dbReference>
<keyword evidence="1" id="KW-0378">Hydrolase</keyword>
<reference evidence="4" key="1">
    <citation type="submission" date="2017-04" db="EMBL/GenBank/DDBJ databases">
        <title>Function of individual gut microbiota members based on whole genome sequencing of pure cultures obtained from chicken caecum.</title>
        <authorList>
            <person name="Medvecky M."/>
            <person name="Cejkova D."/>
            <person name="Polansky O."/>
            <person name="Karasova D."/>
            <person name="Kubasova T."/>
            <person name="Cizek A."/>
            <person name="Rychlik I."/>
        </authorList>
    </citation>
    <scope>NUCLEOTIDE SEQUENCE [LARGE SCALE GENOMIC DNA]</scope>
    <source>
        <strain evidence="4">An90</strain>
    </source>
</reference>
<keyword evidence="1" id="KW-0224">Dipeptidase</keyword>
<evidence type="ECO:0000256" key="1">
    <source>
        <dbReference type="RuleBase" id="RU364089"/>
    </source>
</evidence>
<comment type="similarity">
    <text evidence="1">Belongs to the peptidase C69 family.</text>
</comment>
<proteinExistence type="inferred from homology"/>
<dbReference type="AlphaFoldDB" id="A0A1Y3R2A2"/>
<accession>A0A1Y3R2A2</accession>